<evidence type="ECO:0000313" key="1">
    <source>
        <dbReference type="EMBL" id="KAG6945677.1"/>
    </source>
</evidence>
<dbReference type="EMBL" id="JAENGZ010001910">
    <property type="protein sequence ID" value="KAG6945677.1"/>
    <property type="molecule type" value="Genomic_DNA"/>
</dbReference>
<gene>
    <name evidence="1" type="ORF">JG687_00017140</name>
</gene>
<feature type="non-terminal residue" evidence="1">
    <location>
        <position position="1"/>
    </location>
</feature>
<proteinExistence type="predicted"/>
<dbReference type="Proteomes" id="UP000688947">
    <property type="component" value="Unassembled WGS sequence"/>
</dbReference>
<organism evidence="1 2">
    <name type="scientific">Phytophthora cactorum</name>
    <dbReference type="NCBI Taxonomy" id="29920"/>
    <lineage>
        <taxon>Eukaryota</taxon>
        <taxon>Sar</taxon>
        <taxon>Stramenopiles</taxon>
        <taxon>Oomycota</taxon>
        <taxon>Peronosporomycetes</taxon>
        <taxon>Peronosporales</taxon>
        <taxon>Peronosporaceae</taxon>
        <taxon>Phytophthora</taxon>
    </lineage>
</organism>
<evidence type="ECO:0000313" key="2">
    <source>
        <dbReference type="Proteomes" id="UP000688947"/>
    </source>
</evidence>
<feature type="non-terminal residue" evidence="1">
    <location>
        <position position="81"/>
    </location>
</feature>
<comment type="caution">
    <text evidence="1">The sequence shown here is derived from an EMBL/GenBank/DDBJ whole genome shotgun (WGS) entry which is preliminary data.</text>
</comment>
<accession>A0A8T1TU00</accession>
<sequence>LRIKSKAAIIVSDADALARAEQELQLEHDAVFMALKSREIISEQCKGTDLDPLQILEVEQHRPSNALSRLLDVEAPTSSGD</sequence>
<reference evidence="1" key="1">
    <citation type="submission" date="2021-01" db="EMBL/GenBank/DDBJ databases">
        <title>Phytophthora aleatoria, a newly-described species from Pinus radiata is distinct from Phytophthora cactorum isolates based on comparative genomics.</title>
        <authorList>
            <person name="Mcdougal R."/>
            <person name="Panda P."/>
            <person name="Williams N."/>
            <person name="Studholme D.J."/>
        </authorList>
    </citation>
    <scope>NUCLEOTIDE SEQUENCE</scope>
    <source>
        <strain evidence="1">NZFS 3830</strain>
    </source>
</reference>
<protein>
    <submittedName>
        <fullName evidence="1">Uncharacterized protein</fullName>
    </submittedName>
</protein>
<name>A0A8T1TU00_9STRA</name>
<dbReference type="AlphaFoldDB" id="A0A8T1TU00"/>